<name>A0A1T0CF30_9GAMM</name>
<feature type="signal peptide" evidence="1">
    <location>
        <begin position="1"/>
        <end position="21"/>
    </location>
</feature>
<sequence length="196" mass="20883">MNILKLMMASSVLIISNHANAGFFDEVNKALGAVNQVLNTVNTTTGNHDASGNVMTMSSSAITSPTESQLASIANNLTIHTGDIKLDNAILGAKHNISQVLLVASCQVQGYDLAAGDALSPNHGVNHSIIPFMVGEPKDQCLTVNNVGGWRLDGENTLKFSAVFSSNATGKPETRHFTMKNEYGKWLLVSISRIKS</sequence>
<accession>A0A1T0CF30</accession>
<evidence type="ECO:0000256" key="1">
    <source>
        <dbReference type="SAM" id="SignalP"/>
    </source>
</evidence>
<gene>
    <name evidence="2" type="ORF">B0682_05215</name>
</gene>
<evidence type="ECO:0008006" key="4">
    <source>
        <dbReference type="Google" id="ProtNLM"/>
    </source>
</evidence>
<proteinExistence type="predicted"/>
<feature type="chain" id="PRO_5012774968" description="DUF4440 domain-containing protein" evidence="1">
    <location>
        <begin position="22"/>
        <end position="196"/>
    </location>
</feature>
<organism evidence="2 3">
    <name type="scientific">Lwoffella lincolnii</name>
    <dbReference type="NCBI Taxonomy" id="90241"/>
    <lineage>
        <taxon>Bacteria</taxon>
        <taxon>Pseudomonadati</taxon>
        <taxon>Pseudomonadota</taxon>
        <taxon>Gammaproteobacteria</taxon>
        <taxon>Moraxellales</taxon>
        <taxon>Moraxellaceae</taxon>
        <taxon>Lwoffella</taxon>
    </lineage>
</organism>
<comment type="caution">
    <text evidence="2">The sequence shown here is derived from an EMBL/GenBank/DDBJ whole genome shotgun (WGS) entry which is preliminary data.</text>
</comment>
<protein>
    <recommendedName>
        <fullName evidence="4">DUF4440 domain-containing protein</fullName>
    </recommendedName>
</protein>
<reference evidence="2 3" key="1">
    <citation type="submission" date="2017-02" db="EMBL/GenBank/DDBJ databases">
        <title>Draft genome sequence of Moraxella lincolnii CCUG 9405T type strain.</title>
        <authorList>
            <person name="Salva-Serra F."/>
            <person name="Engstrom-Jakobsson H."/>
            <person name="Thorell K."/>
            <person name="Jaen-Luchoro D."/>
            <person name="Gonzales-Siles L."/>
            <person name="Karlsson R."/>
            <person name="Yazdan S."/>
            <person name="Boulund F."/>
            <person name="Johnning A."/>
            <person name="Engstrand L."/>
            <person name="Kristiansson E."/>
            <person name="Moore E."/>
        </authorList>
    </citation>
    <scope>NUCLEOTIDE SEQUENCE [LARGE SCALE GENOMIC DNA]</scope>
    <source>
        <strain evidence="2 3">CCUG 9405</strain>
    </source>
</reference>
<keyword evidence="1" id="KW-0732">Signal</keyword>
<dbReference type="EMBL" id="MUYT01000006">
    <property type="protein sequence ID" value="OOS20967.1"/>
    <property type="molecule type" value="Genomic_DNA"/>
</dbReference>
<evidence type="ECO:0000313" key="2">
    <source>
        <dbReference type="EMBL" id="OOS20967.1"/>
    </source>
</evidence>
<keyword evidence="3" id="KW-1185">Reference proteome</keyword>
<evidence type="ECO:0000313" key="3">
    <source>
        <dbReference type="Proteomes" id="UP000191094"/>
    </source>
</evidence>
<dbReference type="AlphaFoldDB" id="A0A1T0CF30"/>
<dbReference type="RefSeq" id="WP_078307149.1">
    <property type="nucleotide sequence ID" value="NZ_MUYT01000006.1"/>
</dbReference>
<dbReference type="Proteomes" id="UP000191094">
    <property type="component" value="Unassembled WGS sequence"/>
</dbReference>